<dbReference type="OrthoDB" id="1913411at2759"/>
<dbReference type="OMA" id="WSFVNEE"/>
<sequence length="517" mass="56696">MKKDQTFASLRGQEPETDEPLTKEDQSQPNVALSTKISISGSPSHDNAPSLNQQHLPAVLHWPCPDQHAVDPTQSTSPIMQSQGQQLPHPQQNPASKLAQYGQPPQFVQPTAPFCMLYPLSAANAPTTFQLFTPLGTTDFGWQAPGAVGGGTSSSNQPQISNFCYPVGYTYPAFPGTWDPSHFWGQAQQSQSPCTYNVPGAYGYNSLPQSFQRGIIRSEAKLPQKHQKLWDAQSAENVQLWNVINRLQAEIADYKNRLIRLEIEVSSLKPNVGEPIAQVIGTCSAGKPSKRGKPKKRSANALPSLGESHPRTRARISPPCTTQPESKSHIFEKVILYKVEDKDKASHSAAMEQENNENISNIVTTHTIDDMDIKISNLMMPAFHNQVHQEFAGVQIGGYGLNSSSEMKIIDGKVQNLKTGNLNLSQQAKEMANKGASKISSEACGRHSLAIDFHDRQEGKIISGWSFANEEDASEELEDAVVGSTKDENEEEMEDDTSSAEEIAQKPDEGSAKWTVH</sequence>
<feature type="region of interest" description="Disordered" evidence="1">
    <location>
        <begin position="283"/>
        <end position="325"/>
    </location>
</feature>
<dbReference type="Gramene" id="QL06p038103:mrna">
    <property type="protein sequence ID" value="QL06p038103:mrna"/>
    <property type="gene ID" value="QL06p038103"/>
</dbReference>
<dbReference type="KEGG" id="qlo:115993532"/>
<dbReference type="AlphaFoldDB" id="A0A7N2LXZ4"/>
<feature type="compositionally biased region" description="Basic residues" evidence="1">
    <location>
        <begin position="288"/>
        <end position="298"/>
    </location>
</feature>
<dbReference type="RefSeq" id="XP_030973332.1">
    <property type="nucleotide sequence ID" value="XM_031117472.1"/>
</dbReference>
<dbReference type="EnsemblPlants" id="QL06p038103:mrna">
    <property type="protein sequence ID" value="QL06p038103:mrna"/>
    <property type="gene ID" value="QL06p038103"/>
</dbReference>
<protein>
    <submittedName>
        <fullName evidence="2">Uncharacterized protein</fullName>
    </submittedName>
</protein>
<feature type="region of interest" description="Disordered" evidence="1">
    <location>
        <begin position="1"/>
        <end position="51"/>
    </location>
</feature>
<feature type="compositionally biased region" description="Polar residues" evidence="1">
    <location>
        <begin position="27"/>
        <end position="51"/>
    </location>
</feature>
<reference evidence="2" key="2">
    <citation type="submission" date="2021-01" db="UniProtKB">
        <authorList>
            <consortium name="EnsemblPlants"/>
        </authorList>
    </citation>
    <scope>IDENTIFICATION</scope>
</reference>
<organism evidence="2 3">
    <name type="scientific">Quercus lobata</name>
    <name type="common">Valley oak</name>
    <dbReference type="NCBI Taxonomy" id="97700"/>
    <lineage>
        <taxon>Eukaryota</taxon>
        <taxon>Viridiplantae</taxon>
        <taxon>Streptophyta</taxon>
        <taxon>Embryophyta</taxon>
        <taxon>Tracheophyta</taxon>
        <taxon>Spermatophyta</taxon>
        <taxon>Magnoliopsida</taxon>
        <taxon>eudicotyledons</taxon>
        <taxon>Gunneridae</taxon>
        <taxon>Pentapetalae</taxon>
        <taxon>rosids</taxon>
        <taxon>fabids</taxon>
        <taxon>Fagales</taxon>
        <taxon>Fagaceae</taxon>
        <taxon>Quercus</taxon>
    </lineage>
</organism>
<feature type="region of interest" description="Disordered" evidence="1">
    <location>
        <begin position="472"/>
        <end position="517"/>
    </location>
</feature>
<evidence type="ECO:0000313" key="3">
    <source>
        <dbReference type="Proteomes" id="UP000594261"/>
    </source>
</evidence>
<name>A0A7N2LXZ4_QUELO</name>
<dbReference type="InParanoid" id="A0A7N2LXZ4"/>
<reference evidence="2 3" key="1">
    <citation type="journal article" date="2016" name="G3 (Bethesda)">
        <title>First Draft Assembly and Annotation of the Genome of a California Endemic Oak Quercus lobata Nee (Fagaceae).</title>
        <authorList>
            <person name="Sork V.L."/>
            <person name="Fitz-Gibbon S.T."/>
            <person name="Puiu D."/>
            <person name="Crepeau M."/>
            <person name="Gugger P.F."/>
            <person name="Sherman R."/>
            <person name="Stevens K."/>
            <person name="Langley C.H."/>
            <person name="Pellegrini M."/>
            <person name="Salzberg S.L."/>
        </authorList>
    </citation>
    <scope>NUCLEOTIDE SEQUENCE [LARGE SCALE GENOMIC DNA]</scope>
    <source>
        <strain evidence="2 3">cv. SW786</strain>
    </source>
</reference>
<feature type="compositionally biased region" description="Acidic residues" evidence="1">
    <location>
        <begin position="488"/>
        <end position="499"/>
    </location>
</feature>
<dbReference type="EMBL" id="LRBV02000006">
    <property type="status" value="NOT_ANNOTATED_CDS"/>
    <property type="molecule type" value="Genomic_DNA"/>
</dbReference>
<evidence type="ECO:0000313" key="2">
    <source>
        <dbReference type="EnsemblPlants" id="QL06p038103:mrna"/>
    </source>
</evidence>
<gene>
    <name evidence="2" type="primary">LOC115993532</name>
</gene>
<evidence type="ECO:0000256" key="1">
    <source>
        <dbReference type="SAM" id="MobiDB-lite"/>
    </source>
</evidence>
<feature type="region of interest" description="Disordered" evidence="1">
    <location>
        <begin position="63"/>
        <end position="102"/>
    </location>
</feature>
<proteinExistence type="predicted"/>
<dbReference type="GeneID" id="115993532"/>
<feature type="compositionally biased region" description="Low complexity" evidence="1">
    <location>
        <begin position="81"/>
        <end position="94"/>
    </location>
</feature>
<keyword evidence="3" id="KW-1185">Reference proteome</keyword>
<accession>A0A7N2LXZ4</accession>
<dbReference type="Proteomes" id="UP000594261">
    <property type="component" value="Chromosome 6"/>
</dbReference>